<dbReference type="RefSeq" id="WP_344218625.1">
    <property type="nucleotide sequence ID" value="NZ_BAAAOS010000038.1"/>
</dbReference>
<protein>
    <recommendedName>
        <fullName evidence="3">DUF3800 domain-containing protein</fullName>
    </recommendedName>
</protein>
<keyword evidence="2" id="KW-1185">Reference proteome</keyword>
<dbReference type="Proteomes" id="UP001500393">
    <property type="component" value="Unassembled WGS sequence"/>
</dbReference>
<evidence type="ECO:0000313" key="1">
    <source>
        <dbReference type="EMBL" id="GAA1592936.1"/>
    </source>
</evidence>
<organism evidence="1 2">
    <name type="scientific">Kribbella sancticallisti</name>
    <dbReference type="NCBI Taxonomy" id="460087"/>
    <lineage>
        <taxon>Bacteria</taxon>
        <taxon>Bacillati</taxon>
        <taxon>Actinomycetota</taxon>
        <taxon>Actinomycetes</taxon>
        <taxon>Propionibacteriales</taxon>
        <taxon>Kribbellaceae</taxon>
        <taxon>Kribbella</taxon>
    </lineage>
</organism>
<name>A0ABP4PW12_9ACTN</name>
<sequence>MQSRRLEVACDESGFSGTNLLDPNFEVITHASVHVDARTAAECVALIRSRYRYSATEYKSTQLLRQGPALEWLLRTLTGRGHVHLTDKSYFVVTRLVDLLIGDPSYAAGTSLAPELRSLALTLHRQGPEVFGQVKWNAFLTAFVAMMRTKRHRVINSPAVDAFFYHLDLLDSDRLDLSCLRDARPQVEKVLTELLGERSSVPPPLEPLLPALLETARHWSAGGRSVAIVHDEQSALTPHRVGRISALLADTTQGPPPLLGLTMVDSRTDPRVQLADLLAGAARHIAVTELHAEGSPVLTALLRPYLSPHSLWSDIPSWTRLTSA</sequence>
<proteinExistence type="predicted"/>
<dbReference type="EMBL" id="BAAAOS010000038">
    <property type="protein sequence ID" value="GAA1592936.1"/>
    <property type="molecule type" value="Genomic_DNA"/>
</dbReference>
<reference evidence="2" key="1">
    <citation type="journal article" date="2019" name="Int. J. Syst. Evol. Microbiol.">
        <title>The Global Catalogue of Microorganisms (GCM) 10K type strain sequencing project: providing services to taxonomists for standard genome sequencing and annotation.</title>
        <authorList>
            <consortium name="The Broad Institute Genomics Platform"/>
            <consortium name="The Broad Institute Genome Sequencing Center for Infectious Disease"/>
            <person name="Wu L."/>
            <person name="Ma J."/>
        </authorList>
    </citation>
    <scope>NUCLEOTIDE SEQUENCE [LARGE SCALE GENOMIC DNA]</scope>
    <source>
        <strain evidence="2">JCM 14969</strain>
    </source>
</reference>
<evidence type="ECO:0000313" key="2">
    <source>
        <dbReference type="Proteomes" id="UP001500393"/>
    </source>
</evidence>
<comment type="caution">
    <text evidence="1">The sequence shown here is derived from an EMBL/GenBank/DDBJ whole genome shotgun (WGS) entry which is preliminary data.</text>
</comment>
<accession>A0ABP4PW12</accession>
<evidence type="ECO:0008006" key="3">
    <source>
        <dbReference type="Google" id="ProtNLM"/>
    </source>
</evidence>
<gene>
    <name evidence="1" type="ORF">GCM10009789_53710</name>
</gene>